<evidence type="ECO:0000256" key="4">
    <source>
        <dbReference type="ARBA" id="ARBA00022481"/>
    </source>
</evidence>
<feature type="compositionally biased region" description="Acidic residues" evidence="20">
    <location>
        <begin position="684"/>
        <end position="701"/>
    </location>
</feature>
<feature type="compositionally biased region" description="Acidic residues" evidence="20">
    <location>
        <begin position="947"/>
        <end position="967"/>
    </location>
</feature>
<evidence type="ECO:0000256" key="9">
    <source>
        <dbReference type="ARBA" id="ARBA00022824"/>
    </source>
</evidence>
<dbReference type="GO" id="GO:0005789">
    <property type="term" value="C:endoplasmic reticulum membrane"/>
    <property type="evidence" value="ECO:0007669"/>
    <property type="project" value="UniProtKB-SubCell"/>
</dbReference>
<feature type="coiled-coil region" evidence="19">
    <location>
        <begin position="1145"/>
        <end position="1221"/>
    </location>
</feature>
<dbReference type="GO" id="GO:0035459">
    <property type="term" value="P:vesicle cargo loading"/>
    <property type="evidence" value="ECO:0007669"/>
    <property type="project" value="TreeGrafter"/>
</dbReference>
<feature type="compositionally biased region" description="Basic and acidic residues" evidence="20">
    <location>
        <begin position="1781"/>
        <end position="1798"/>
    </location>
</feature>
<feature type="compositionally biased region" description="Polar residues" evidence="20">
    <location>
        <begin position="555"/>
        <end position="565"/>
    </location>
</feature>
<evidence type="ECO:0000256" key="8">
    <source>
        <dbReference type="ARBA" id="ARBA00022729"/>
    </source>
</evidence>
<evidence type="ECO:0000256" key="3">
    <source>
        <dbReference type="ARBA" id="ARBA00022448"/>
    </source>
</evidence>
<keyword evidence="9" id="KW-0256">Endoplasmic reticulum</keyword>
<dbReference type="GO" id="GO:0006887">
    <property type="term" value="P:exocytosis"/>
    <property type="evidence" value="ECO:0007669"/>
    <property type="project" value="UniProtKB-KW"/>
</dbReference>
<feature type="region of interest" description="Disordered" evidence="20">
    <location>
        <begin position="150"/>
        <end position="230"/>
    </location>
</feature>
<evidence type="ECO:0000256" key="6">
    <source>
        <dbReference type="ARBA" id="ARBA00022553"/>
    </source>
</evidence>
<dbReference type="InterPro" id="IPR036028">
    <property type="entry name" value="SH3-like_dom_sf"/>
</dbReference>
<feature type="compositionally biased region" description="Pro residues" evidence="20">
    <location>
        <begin position="1747"/>
        <end position="1764"/>
    </location>
</feature>
<evidence type="ECO:0000256" key="7">
    <source>
        <dbReference type="ARBA" id="ARBA00022692"/>
    </source>
</evidence>
<feature type="compositionally biased region" description="Polar residues" evidence="20">
    <location>
        <begin position="624"/>
        <end position="634"/>
    </location>
</feature>
<dbReference type="SMART" id="SM00326">
    <property type="entry name" value="SH3"/>
    <property type="match status" value="1"/>
</dbReference>
<feature type="compositionally biased region" description="Pro residues" evidence="20">
    <location>
        <begin position="1705"/>
        <end position="1734"/>
    </location>
</feature>
<feature type="compositionally biased region" description="Polar residues" evidence="20">
    <location>
        <begin position="500"/>
        <end position="539"/>
    </location>
</feature>
<feature type="signal peptide" evidence="21">
    <location>
        <begin position="1"/>
        <end position="23"/>
    </location>
</feature>
<dbReference type="GO" id="GO:0048731">
    <property type="term" value="P:system development"/>
    <property type="evidence" value="ECO:0007669"/>
    <property type="project" value="UniProtKB-ARBA"/>
</dbReference>
<feature type="compositionally biased region" description="Acidic residues" evidence="20">
    <location>
        <begin position="780"/>
        <end position="797"/>
    </location>
</feature>
<evidence type="ECO:0000259" key="22">
    <source>
        <dbReference type="PROSITE" id="PS50002"/>
    </source>
</evidence>
<keyword evidence="4" id="KW-0488">Methylation</keyword>
<feature type="region of interest" description="Disordered" evidence="20">
    <location>
        <begin position="774"/>
        <end position="820"/>
    </location>
</feature>
<evidence type="ECO:0000256" key="17">
    <source>
        <dbReference type="ARBA" id="ARBA00068894"/>
    </source>
</evidence>
<evidence type="ECO:0000256" key="10">
    <source>
        <dbReference type="ARBA" id="ARBA00022892"/>
    </source>
</evidence>
<sequence length="1798" mass="201563">MAAPKPGFLPVLTLLLCSCSCSGASGSERRFSELKRCADEECSMLLGRGKAARDFTGPDCRFLSFKKGETVYVYYKLSGRRSDVWAGSVGNNFGYFPKDYLNINHIYTEKELEVPTEETDFVCFDSGRDKFDVYDIDVLLGSALFMEREDPTEASKESVKEAVDSLTLSETDRVEERDSVDSESVLAIETEPGDSESLLQTVDSESKSHFKSDSESSLPLDSPVGDSEPILQRIDSESGLALGSELLSSESTSQRVSLESRSTLKSDYLDLESTLSIESESKESDLRSIHESNYFESESQRVKSEATSPDEPDSLDLESRSTGESVSFDLKSNSQRVDSDAGVPLESTDLFDSESTLPFESESKDSDSEAIPQTVETESRFPDELKSFDSETQRVNSQSRSQHESNASNSDSKSKGVDLVSRSNIESNSFDSESTFPYESEYKDSESSPQRVKSESTSPDSLDPDSLDLESRLSIERADSESISPHESSNFLSEASSESVDSNPVSQTASPESRSTHEPNSFDSKSTVPYESDSINSKSTFKRNDSESNFELESFDSNSTLSLESQGVELESKESDSELISNTMYSESREPLGLLHESESVDSETEDASEKEPLWSKASENDRVQPNTEDSFISKSGDPEDILKGQEQEAETGAESEALDAEEEILHQKASSNVFREEAGQTELIDEEEPFETSEETLEEDALNRSLEGEKSELLQEIFTESHFIDDSDSSETQNEFEDEDETENTPKSKETETKKYEMDEQIQQVKSELINLLEHTLDKEEDVPEEEPEQLLDDENALLSESLKMSDHTRDTPEDPEYSDSVMRLTILRDHLKDEETERMQKHFGLKNMFKMEAMFSDLDLEMKSVRNQKTDLEDIERMLDQIMEASENSILDAAEEIFKEREKKAMESGRLELDVEDVEAVVLEAVQEIIFGLRQKYSTASDSEPLVEDEQDSEAGDEADSEDLNILESKTETEPSESPEMHEEHNESELIVSPELNLTPDLSQSKDLGLEEDGGHFNRNKDAQIAFEDAKDIQKGLQAIPDIGFGFEIEQSGSLESPSVSDFHETEASFDSSGPSTSDELLGFLALLKEGLGVYGEIFVAALPEEWRPGPDFYGVPWEPVVFTVAVGALTVLMFFWRTVLAIKEREEQLKNSKESLSTSQQEVKGLKNHHQKLQGQWEQMTGSLSLLKQKMLETQEENTNLNEKIGKMHQRIEKYQNTLKGFDEERAKVHVLLDEAKLREDALRAQLFSFEKDNTVLKEEKKSLLRDAKDWQERHTTLSEEIRVYHQSRKDLEDALVHKENEIDVLSGCIAELNRLGACDSAELRNEDPAMANGDSTATLSIIEEERNRYMESLLMEQKSRQELEEQYQKVMHDQMNLNNDKLHLENQMRNLQQRLEITTELYQQKENALQQKLTQEELERREKESRLSAVDSEALRSEEELRALRQKIRDIEEEMQQNERSLKSEVAVQEKKAHENWLKARASERALVEERRESATLRQKLVEYRDKITDMEQSVFKINSGPPERHMPPPRRGDSYGPSPVSGGAPSPPMMIEGPGRPPSAPVGRRGEPFGPRPPSDAHGRFSELGNPLPSRPEMFPPMTSSPCAHDGPMTALVPEVSEATDQTSSEPLESLSKSQSQGSFLPSPIRESPVPPPNAPLKPFGVPGMPPNGPPPMMIRPPNGQPPMMPLEPRFRPPHMDSYGPPPPHMGPFGPVPPPFVRGPPLGPLPPHLGPRDVPPDYFGPRGPPPRGFAPGPMIPPPYVGRGYPGPAPVMVQSSRDTDDRETETDTSKMAEP</sequence>
<protein>
    <recommendedName>
        <fullName evidence="17">Transport and Golgi organization protein 1 homolog</fullName>
    </recommendedName>
</protein>
<keyword evidence="13 19" id="KW-0175">Coiled coil</keyword>
<feature type="compositionally biased region" description="Basic and acidic residues" evidence="20">
    <location>
        <begin position="377"/>
        <end position="392"/>
    </location>
</feature>
<feature type="compositionally biased region" description="Pro residues" evidence="20">
    <location>
        <begin position="1669"/>
        <end position="1691"/>
    </location>
</feature>
<evidence type="ECO:0000256" key="13">
    <source>
        <dbReference type="ARBA" id="ARBA00023054"/>
    </source>
</evidence>
<evidence type="ECO:0000313" key="24">
    <source>
        <dbReference type="Proteomes" id="UP000316079"/>
    </source>
</evidence>
<dbReference type="GO" id="GO:0006888">
    <property type="term" value="P:endoplasmic reticulum to Golgi vesicle-mediated transport"/>
    <property type="evidence" value="ECO:0007669"/>
    <property type="project" value="TreeGrafter"/>
</dbReference>
<evidence type="ECO:0000313" key="23">
    <source>
        <dbReference type="EMBL" id="TRY60412.1"/>
    </source>
</evidence>
<dbReference type="CDD" id="cd11893">
    <property type="entry name" value="SH3_MIA3"/>
    <property type="match status" value="1"/>
</dbReference>
<evidence type="ECO:0000256" key="12">
    <source>
        <dbReference type="ARBA" id="ARBA00022989"/>
    </source>
</evidence>
<keyword evidence="24" id="KW-1185">Reference proteome</keyword>
<feature type="compositionally biased region" description="Polar residues" evidence="20">
    <location>
        <begin position="320"/>
        <end position="336"/>
    </location>
</feature>
<name>A0A553N4R5_9TELE</name>
<feature type="compositionally biased region" description="Acidic residues" evidence="20">
    <location>
        <begin position="727"/>
        <end position="744"/>
    </location>
</feature>
<keyword evidence="2 18" id="KW-0728">SH3 domain</keyword>
<evidence type="ECO:0000256" key="2">
    <source>
        <dbReference type="ARBA" id="ARBA00022443"/>
    </source>
</evidence>
<evidence type="ECO:0000256" key="5">
    <source>
        <dbReference type="ARBA" id="ARBA00022483"/>
    </source>
</evidence>
<organism evidence="23 24">
    <name type="scientific">Danionella cerebrum</name>
    <dbReference type="NCBI Taxonomy" id="2873325"/>
    <lineage>
        <taxon>Eukaryota</taxon>
        <taxon>Metazoa</taxon>
        <taxon>Chordata</taxon>
        <taxon>Craniata</taxon>
        <taxon>Vertebrata</taxon>
        <taxon>Euteleostomi</taxon>
        <taxon>Actinopterygii</taxon>
        <taxon>Neopterygii</taxon>
        <taxon>Teleostei</taxon>
        <taxon>Ostariophysi</taxon>
        <taxon>Cypriniformes</taxon>
        <taxon>Danionidae</taxon>
        <taxon>Danioninae</taxon>
        <taxon>Danionella</taxon>
    </lineage>
</organism>
<feature type="compositionally biased region" description="Basic and acidic residues" evidence="20">
    <location>
        <begin position="279"/>
        <end position="290"/>
    </location>
</feature>
<dbReference type="PROSITE" id="PS51257">
    <property type="entry name" value="PROKAR_LIPOPROTEIN"/>
    <property type="match status" value="1"/>
</dbReference>
<evidence type="ECO:0000256" key="15">
    <source>
        <dbReference type="ARBA" id="ARBA00023180"/>
    </source>
</evidence>
<dbReference type="PROSITE" id="PS50002">
    <property type="entry name" value="SH3"/>
    <property type="match status" value="1"/>
</dbReference>
<comment type="similarity">
    <text evidence="16">Belongs to the MIA/OTOR family. Tango1 subfamily.</text>
</comment>
<feature type="compositionally biased region" description="Polar residues" evidence="20">
    <location>
        <begin position="1624"/>
        <end position="1645"/>
    </location>
</feature>
<dbReference type="InterPro" id="IPR051500">
    <property type="entry name" value="cTAGE_MIA/OTOR"/>
</dbReference>
<proteinExistence type="inferred from homology"/>
<feature type="region of interest" description="Disordered" evidence="20">
    <location>
        <begin position="942"/>
        <end position="992"/>
    </location>
</feature>
<feature type="compositionally biased region" description="Basic and acidic residues" evidence="20">
    <location>
        <begin position="170"/>
        <end position="180"/>
    </location>
</feature>
<dbReference type="Proteomes" id="UP000316079">
    <property type="component" value="Unassembled WGS sequence"/>
</dbReference>
<feature type="compositionally biased region" description="Basic and acidic residues" evidence="20">
    <location>
        <begin position="971"/>
        <end position="990"/>
    </location>
</feature>
<feature type="compositionally biased region" description="Polar residues" evidence="20">
    <location>
        <begin position="393"/>
        <end position="411"/>
    </location>
</feature>
<evidence type="ECO:0000256" key="18">
    <source>
        <dbReference type="PROSITE-ProRule" id="PRU00192"/>
    </source>
</evidence>
<evidence type="ECO:0000256" key="11">
    <source>
        <dbReference type="ARBA" id="ARBA00022927"/>
    </source>
</evidence>
<evidence type="ECO:0000256" key="19">
    <source>
        <dbReference type="SAM" id="Coils"/>
    </source>
</evidence>
<accession>A0A553N4R5</accession>
<feature type="compositionally biased region" description="Basic and acidic residues" evidence="20">
    <location>
        <begin position="150"/>
        <end position="163"/>
    </location>
</feature>
<keyword evidence="8 21" id="KW-0732">Signal</keyword>
<dbReference type="STRING" id="623744.A0A553N4R5"/>
<feature type="compositionally biased region" description="Low complexity" evidence="20">
    <location>
        <begin position="487"/>
        <end position="499"/>
    </location>
</feature>
<feature type="coiled-coil region" evidence="19">
    <location>
        <begin position="1257"/>
        <end position="1284"/>
    </location>
</feature>
<feature type="compositionally biased region" description="Basic and acidic residues" evidence="20">
    <location>
        <begin position="204"/>
        <end position="214"/>
    </location>
</feature>
<dbReference type="Pfam" id="PF06409">
    <property type="entry name" value="NPIP"/>
    <property type="match status" value="1"/>
</dbReference>
<dbReference type="EMBL" id="SRMA01027052">
    <property type="protein sequence ID" value="TRY60412.1"/>
    <property type="molecule type" value="Genomic_DNA"/>
</dbReference>
<feature type="compositionally biased region" description="Basic and acidic residues" evidence="20">
    <location>
        <begin position="469"/>
        <end position="480"/>
    </location>
</feature>
<feature type="compositionally biased region" description="Basic and acidic residues" evidence="20">
    <location>
        <begin position="637"/>
        <end position="647"/>
    </location>
</feature>
<dbReference type="Gene3D" id="2.30.30.40">
    <property type="entry name" value="SH3 Domains"/>
    <property type="match status" value="1"/>
</dbReference>
<keyword evidence="5" id="KW-0268">Exocytosis</keyword>
<evidence type="ECO:0000256" key="21">
    <source>
        <dbReference type="SAM" id="SignalP"/>
    </source>
</evidence>
<dbReference type="GO" id="GO:0070971">
    <property type="term" value="C:endoplasmic reticulum exit site"/>
    <property type="evidence" value="ECO:0007669"/>
    <property type="project" value="TreeGrafter"/>
</dbReference>
<keyword evidence="6" id="KW-0597">Phosphoprotein</keyword>
<feature type="compositionally biased region" description="Polar residues" evidence="20">
    <location>
        <begin position="421"/>
        <end position="437"/>
    </location>
</feature>
<dbReference type="Pfam" id="PF07653">
    <property type="entry name" value="SH3_2"/>
    <property type="match status" value="1"/>
</dbReference>
<evidence type="ECO:0000256" key="1">
    <source>
        <dbReference type="ARBA" id="ARBA00004389"/>
    </source>
</evidence>
<keyword evidence="12" id="KW-1133">Transmembrane helix</keyword>
<keyword evidence="10" id="KW-0931">ER-Golgi transport</keyword>
<dbReference type="PANTHER" id="PTHR23158:SF54">
    <property type="entry name" value="TRANSPORT AND GOLGI ORGANIZATION PROTEIN 1 HOMOLOG"/>
    <property type="match status" value="1"/>
</dbReference>
<gene>
    <name evidence="23" type="ORF">DNTS_007174</name>
</gene>
<keyword evidence="11" id="KW-0653">Protein transport</keyword>
<feature type="compositionally biased region" description="Basic and acidic residues" evidence="20">
    <location>
        <begin position="608"/>
        <end position="623"/>
    </location>
</feature>
<keyword evidence="15" id="KW-0325">Glycoprotein</keyword>
<keyword evidence="7" id="KW-0812">Transmembrane</keyword>
<evidence type="ECO:0000256" key="14">
    <source>
        <dbReference type="ARBA" id="ARBA00023136"/>
    </source>
</evidence>
<feature type="region of interest" description="Disordered" evidence="20">
    <location>
        <begin position="1517"/>
        <end position="1798"/>
    </location>
</feature>
<comment type="caution">
    <text evidence="23">The sequence shown here is derived from an EMBL/GenBank/DDBJ whole genome shotgun (WGS) entry which is preliminary data.</text>
</comment>
<dbReference type="InterPro" id="IPR054697">
    <property type="entry name" value="NPIP_N"/>
</dbReference>
<dbReference type="InterPro" id="IPR001452">
    <property type="entry name" value="SH3_domain"/>
</dbReference>
<dbReference type="PANTHER" id="PTHR23158">
    <property type="entry name" value="MELANOMA INHIBITORY ACTIVITY-RELATED"/>
    <property type="match status" value="1"/>
</dbReference>
<comment type="subcellular location">
    <subcellularLocation>
        <location evidence="1">Endoplasmic reticulum membrane</location>
        <topology evidence="1">Single-pass membrane protein</topology>
    </subcellularLocation>
</comment>
<feature type="compositionally biased region" description="Basic and acidic residues" evidence="20">
    <location>
        <begin position="1527"/>
        <end position="1538"/>
    </location>
</feature>
<dbReference type="GO" id="GO:0009306">
    <property type="term" value="P:protein secretion"/>
    <property type="evidence" value="ECO:0007669"/>
    <property type="project" value="TreeGrafter"/>
</dbReference>
<evidence type="ECO:0000256" key="16">
    <source>
        <dbReference type="ARBA" id="ARBA00061139"/>
    </source>
</evidence>
<feature type="compositionally biased region" description="Basic and acidic residues" evidence="20">
    <location>
        <begin position="745"/>
        <end position="759"/>
    </location>
</feature>
<dbReference type="FunFam" id="2.30.30.40:FF:000162">
    <property type="entry name" value="MIA SH3 domain ER export factor 3"/>
    <property type="match status" value="1"/>
</dbReference>
<feature type="compositionally biased region" description="Acidic residues" evidence="20">
    <location>
        <begin position="648"/>
        <end position="663"/>
    </location>
</feature>
<reference evidence="23 24" key="1">
    <citation type="journal article" date="2019" name="Sci. Data">
        <title>Hybrid genome assembly and annotation of Danionella translucida.</title>
        <authorList>
            <person name="Kadobianskyi M."/>
            <person name="Schulze L."/>
            <person name="Schuelke M."/>
            <person name="Judkewitz B."/>
        </authorList>
    </citation>
    <scope>NUCLEOTIDE SEQUENCE [LARGE SCALE GENOMIC DNA]</scope>
    <source>
        <strain evidence="23 24">Bolton</strain>
    </source>
</reference>
<dbReference type="SUPFAM" id="SSF50044">
    <property type="entry name" value="SH3-domain"/>
    <property type="match status" value="1"/>
</dbReference>
<feature type="chain" id="PRO_5022193961" description="Transport and Golgi organization protein 1 homolog" evidence="21">
    <location>
        <begin position="24"/>
        <end position="1798"/>
    </location>
</feature>
<dbReference type="OrthoDB" id="6022771at2759"/>
<keyword evidence="14" id="KW-0472">Membrane</keyword>
<feature type="domain" description="SH3" evidence="22">
    <location>
        <begin position="44"/>
        <end position="106"/>
    </location>
</feature>
<evidence type="ECO:0000256" key="20">
    <source>
        <dbReference type="SAM" id="MobiDB-lite"/>
    </source>
</evidence>
<keyword evidence="3" id="KW-0813">Transport</keyword>
<feature type="compositionally biased region" description="Basic and acidic residues" evidence="20">
    <location>
        <begin position="805"/>
        <end position="814"/>
    </location>
</feature>
<feature type="region of interest" description="Disordered" evidence="20">
    <location>
        <begin position="275"/>
        <end position="762"/>
    </location>
</feature>